<evidence type="ECO:0000256" key="11">
    <source>
        <dbReference type="SAM" id="MobiDB-lite"/>
    </source>
</evidence>
<reference evidence="13 14" key="1">
    <citation type="submission" date="2014-11" db="EMBL/GenBank/DDBJ databases">
        <title>Genetic blueprint of the zoonotic pathogen Toxocara canis.</title>
        <authorList>
            <person name="Zhu X.-Q."/>
            <person name="Korhonen P.K."/>
            <person name="Cai H."/>
            <person name="Young N.D."/>
            <person name="Nejsum P."/>
            <person name="von Samson-Himmelstjerna G."/>
            <person name="Boag P.R."/>
            <person name="Tan P."/>
            <person name="Li Q."/>
            <person name="Min J."/>
            <person name="Yang Y."/>
            <person name="Wang X."/>
            <person name="Fang X."/>
            <person name="Hall R.S."/>
            <person name="Hofmann A."/>
            <person name="Sternberg P.W."/>
            <person name="Jex A.R."/>
            <person name="Gasser R.B."/>
        </authorList>
    </citation>
    <scope>NUCLEOTIDE SEQUENCE [LARGE SCALE GENOMIC DNA]</scope>
    <source>
        <strain evidence="13">PN_DK_2014</strain>
    </source>
</reference>
<keyword evidence="14" id="KW-1185">Reference proteome</keyword>
<feature type="region of interest" description="Disordered" evidence="11">
    <location>
        <begin position="124"/>
        <end position="152"/>
    </location>
</feature>
<evidence type="ECO:0000256" key="2">
    <source>
        <dbReference type="ARBA" id="ARBA00004614"/>
    </source>
</evidence>
<dbReference type="EMBL" id="JPKZ01000522">
    <property type="protein sequence ID" value="KHN86755.1"/>
    <property type="molecule type" value="Genomic_DNA"/>
</dbReference>
<evidence type="ECO:0000256" key="5">
    <source>
        <dbReference type="ARBA" id="ARBA00022692"/>
    </source>
</evidence>
<keyword evidence="7 12" id="KW-1133">Transmembrane helix</keyword>
<evidence type="ECO:0000256" key="7">
    <source>
        <dbReference type="ARBA" id="ARBA00022989"/>
    </source>
</evidence>
<keyword evidence="6" id="KW-0732">Signal</keyword>
<dbReference type="OrthoDB" id="10034655at2759"/>
<sequence length="193" mass="21771">VIMSSAYSFDGAVIVALLVICTCAYLKRVPRVSSWLLSEKKGFFGVLYKAAVVGVRLHSTVSVCCIAAAFYVLFFEVASGWRKILKVEGKKRRIKEVSWKKKERRAKTTTEFLAESHQVTLPKGVKQKVKKAQQKGPKRGHHTYIPPKKKDVVEQAKVSAEVTKMINQRNEEMLKERADRDVGRVSKKTDTSS</sequence>
<dbReference type="InterPro" id="IPR019034">
    <property type="entry name" value="UPF0390"/>
</dbReference>
<dbReference type="STRING" id="6265.A0A0B2W0S0"/>
<dbReference type="Proteomes" id="UP000031036">
    <property type="component" value="Unassembled WGS sequence"/>
</dbReference>
<dbReference type="Pfam" id="PF06842">
    <property type="entry name" value="DUF1242"/>
    <property type="match status" value="1"/>
</dbReference>
<feature type="region of interest" description="Disordered" evidence="11">
    <location>
        <begin position="168"/>
        <end position="193"/>
    </location>
</feature>
<feature type="transmembrane region" description="Helical" evidence="12">
    <location>
        <begin position="6"/>
        <end position="26"/>
    </location>
</feature>
<feature type="transmembrane region" description="Helical" evidence="12">
    <location>
        <begin position="46"/>
        <end position="74"/>
    </location>
</feature>
<keyword evidence="9 12" id="KW-0472">Membrane</keyword>
<feature type="compositionally biased region" description="Basic residues" evidence="11">
    <location>
        <begin position="125"/>
        <end position="142"/>
    </location>
</feature>
<name>A0A0B2W0S0_TOXCA</name>
<dbReference type="PANTHER" id="PTHR46815">
    <property type="entry name" value="PROTEIN KISH-B"/>
    <property type="match status" value="1"/>
</dbReference>
<evidence type="ECO:0000256" key="8">
    <source>
        <dbReference type="ARBA" id="ARBA00023034"/>
    </source>
</evidence>
<comment type="function">
    <text evidence="1">Involved in the early part of the secretory pathway.</text>
</comment>
<evidence type="ECO:0000256" key="4">
    <source>
        <dbReference type="ARBA" id="ARBA00017630"/>
    </source>
</evidence>
<organism evidence="13 14">
    <name type="scientific">Toxocara canis</name>
    <name type="common">Canine roundworm</name>
    <dbReference type="NCBI Taxonomy" id="6265"/>
    <lineage>
        <taxon>Eukaryota</taxon>
        <taxon>Metazoa</taxon>
        <taxon>Ecdysozoa</taxon>
        <taxon>Nematoda</taxon>
        <taxon>Chromadorea</taxon>
        <taxon>Rhabditida</taxon>
        <taxon>Spirurina</taxon>
        <taxon>Ascaridomorpha</taxon>
        <taxon>Ascaridoidea</taxon>
        <taxon>Toxocaridae</taxon>
        <taxon>Toxocara</taxon>
    </lineage>
</organism>
<comment type="similarity">
    <text evidence="3">Belongs to the KISH family.</text>
</comment>
<keyword evidence="5 12" id="KW-0812">Transmembrane</keyword>
<evidence type="ECO:0000256" key="10">
    <source>
        <dbReference type="ARBA" id="ARBA00032458"/>
    </source>
</evidence>
<evidence type="ECO:0000256" key="3">
    <source>
        <dbReference type="ARBA" id="ARBA00008961"/>
    </source>
</evidence>
<dbReference type="AlphaFoldDB" id="A0A0B2W0S0"/>
<dbReference type="GO" id="GO:0000139">
    <property type="term" value="C:Golgi membrane"/>
    <property type="evidence" value="ECO:0007669"/>
    <property type="project" value="UniProtKB-SubCell"/>
</dbReference>
<comment type="subcellular location">
    <subcellularLocation>
        <location evidence="2">Golgi apparatus membrane</location>
        <topology evidence="2">Single-pass type I membrane protein</topology>
    </subcellularLocation>
</comment>
<dbReference type="OMA" id="CAYFRRI"/>
<feature type="non-terminal residue" evidence="13">
    <location>
        <position position="1"/>
    </location>
</feature>
<dbReference type="PANTHER" id="PTHR46815:SF1">
    <property type="entry name" value="PROTEIN KISH-B"/>
    <property type="match status" value="1"/>
</dbReference>
<dbReference type="InterPro" id="IPR042863">
    <property type="entry name" value="Kish-B"/>
</dbReference>
<gene>
    <name evidence="13" type="primary">tmem167b</name>
    <name evidence="13" type="ORF">Tcan_07034</name>
</gene>
<evidence type="ECO:0000313" key="14">
    <source>
        <dbReference type="Proteomes" id="UP000031036"/>
    </source>
</evidence>
<evidence type="ECO:0000256" key="6">
    <source>
        <dbReference type="ARBA" id="ARBA00022729"/>
    </source>
</evidence>
<evidence type="ECO:0000256" key="12">
    <source>
        <dbReference type="SAM" id="Phobius"/>
    </source>
</evidence>
<evidence type="ECO:0000313" key="13">
    <source>
        <dbReference type="EMBL" id="KHN86755.1"/>
    </source>
</evidence>
<accession>A0A0B2W0S0</accession>
<proteinExistence type="inferred from homology"/>
<keyword evidence="8" id="KW-0333">Golgi apparatus</keyword>
<protein>
    <recommendedName>
        <fullName evidence="4">Protein kish-B</fullName>
    </recommendedName>
    <alternativeName>
        <fullName evidence="10">Transmembrane protein 167B</fullName>
    </alternativeName>
</protein>
<dbReference type="Pfam" id="PF09495">
    <property type="entry name" value="DUF2462"/>
    <property type="match status" value="1"/>
</dbReference>
<feature type="compositionally biased region" description="Basic and acidic residues" evidence="11">
    <location>
        <begin position="169"/>
        <end position="193"/>
    </location>
</feature>
<comment type="caution">
    <text evidence="13">The sequence shown here is derived from an EMBL/GenBank/DDBJ whole genome shotgun (WGS) entry which is preliminary data.</text>
</comment>
<dbReference type="InterPro" id="IPR009653">
    <property type="entry name" value="Ksh1"/>
</dbReference>
<evidence type="ECO:0000256" key="1">
    <source>
        <dbReference type="ARBA" id="ARBA00002154"/>
    </source>
</evidence>
<evidence type="ECO:0000256" key="9">
    <source>
        <dbReference type="ARBA" id="ARBA00023136"/>
    </source>
</evidence>